<evidence type="ECO:0000256" key="4">
    <source>
        <dbReference type="RuleBase" id="RU003719"/>
    </source>
</evidence>
<dbReference type="GO" id="GO:0030267">
    <property type="term" value="F:glyoxylate reductase (NADPH) activity"/>
    <property type="evidence" value="ECO:0007669"/>
    <property type="project" value="TreeGrafter"/>
</dbReference>
<dbReference type="GO" id="GO:0016618">
    <property type="term" value="F:hydroxypyruvate reductase [NAD(P)H] activity"/>
    <property type="evidence" value="ECO:0007669"/>
    <property type="project" value="TreeGrafter"/>
</dbReference>
<keyword evidence="2 4" id="KW-0560">Oxidoreductase</keyword>
<dbReference type="InterPro" id="IPR036291">
    <property type="entry name" value="NAD(P)-bd_dom_sf"/>
</dbReference>
<dbReference type="Proteomes" id="UP000384354">
    <property type="component" value="Unassembled WGS sequence"/>
</dbReference>
<evidence type="ECO:0000256" key="2">
    <source>
        <dbReference type="ARBA" id="ARBA00023002"/>
    </source>
</evidence>
<comment type="similarity">
    <text evidence="4">Belongs to the D-isomer specific 2-hydroxyacid dehydrogenase family.</text>
</comment>
<organism evidence="7 8">
    <name type="scientific">Pandoraea cepalis</name>
    <dbReference type="NCBI Taxonomy" id="2508294"/>
    <lineage>
        <taxon>Bacteria</taxon>
        <taxon>Pseudomonadati</taxon>
        <taxon>Pseudomonadota</taxon>
        <taxon>Betaproteobacteria</taxon>
        <taxon>Burkholderiales</taxon>
        <taxon>Burkholderiaceae</taxon>
        <taxon>Pandoraea</taxon>
    </lineage>
</organism>
<dbReference type="GO" id="GO:0008873">
    <property type="term" value="F:gluconate 2-dehydrogenase activity"/>
    <property type="evidence" value="ECO:0007669"/>
    <property type="project" value="UniProtKB-EC"/>
</dbReference>
<dbReference type="InterPro" id="IPR050223">
    <property type="entry name" value="D-isomer_2-hydroxyacid_DH"/>
</dbReference>
<dbReference type="Pfam" id="PF02826">
    <property type="entry name" value="2-Hacid_dh_C"/>
    <property type="match status" value="1"/>
</dbReference>
<evidence type="ECO:0000313" key="7">
    <source>
        <dbReference type="EMBL" id="VVD70826.1"/>
    </source>
</evidence>
<dbReference type="GO" id="GO:0005829">
    <property type="term" value="C:cytosol"/>
    <property type="evidence" value="ECO:0007669"/>
    <property type="project" value="TreeGrafter"/>
</dbReference>
<dbReference type="GO" id="GO:0051287">
    <property type="term" value="F:NAD binding"/>
    <property type="evidence" value="ECO:0007669"/>
    <property type="project" value="InterPro"/>
</dbReference>
<dbReference type="EMBL" id="CABPSL010000001">
    <property type="protein sequence ID" value="VVD70826.1"/>
    <property type="molecule type" value="Genomic_DNA"/>
</dbReference>
<evidence type="ECO:0000259" key="5">
    <source>
        <dbReference type="Pfam" id="PF00389"/>
    </source>
</evidence>
<keyword evidence="3" id="KW-0520">NAD</keyword>
<dbReference type="SUPFAM" id="SSF51735">
    <property type="entry name" value="NAD(P)-binding Rossmann-fold domains"/>
    <property type="match status" value="1"/>
</dbReference>
<accession>A0A5E4S4Z4</accession>
<dbReference type="EC" id="1.1.1.215" evidence="7"/>
<dbReference type="PANTHER" id="PTHR10996:SF178">
    <property type="entry name" value="2-HYDROXYACID DEHYDROGENASE YGL185C-RELATED"/>
    <property type="match status" value="1"/>
</dbReference>
<dbReference type="Pfam" id="PF00389">
    <property type="entry name" value="2-Hacid_dh"/>
    <property type="match status" value="1"/>
</dbReference>
<dbReference type="CDD" id="cd12156">
    <property type="entry name" value="HPPR"/>
    <property type="match status" value="1"/>
</dbReference>
<evidence type="ECO:0000313" key="8">
    <source>
        <dbReference type="Proteomes" id="UP000384354"/>
    </source>
</evidence>
<dbReference type="InterPro" id="IPR006139">
    <property type="entry name" value="D-isomer_2_OHA_DH_cat_dom"/>
</dbReference>
<dbReference type="SUPFAM" id="SSF52283">
    <property type="entry name" value="Formate/glycerate dehydrogenase catalytic domain-like"/>
    <property type="match status" value="1"/>
</dbReference>
<name>A0A5E4S4Z4_9BURK</name>
<keyword evidence="1" id="KW-0521">NADP</keyword>
<gene>
    <name evidence="7" type="ORF">PCE31106_00589</name>
</gene>
<protein>
    <submittedName>
        <fullName evidence="7">2-ketogluconate reductase</fullName>
        <ecNumber evidence="7">1.1.1.215</ecNumber>
    </submittedName>
</protein>
<dbReference type="FunFam" id="3.40.50.720:FF:000213">
    <property type="entry name" value="Putative 2-hydroxyacid dehydrogenase"/>
    <property type="match status" value="1"/>
</dbReference>
<dbReference type="InterPro" id="IPR006140">
    <property type="entry name" value="D-isomer_DH_NAD-bd"/>
</dbReference>
<sequence length="358" mass="38104">MACCIAQIVADRHTVSTGGEFEVSIRHPRHCDAAPRAPIPLWRLKVSLPSLLVLIPMHPEQLSALQTHFDVAYHPSYHPAPQGWGPDGEQARFVLTHGARGLSAAELSHLPNVALVSALGAGYENLDIAALRSRNVVAVNGAGANAPTVADQGFALLLAAVRRIPEYDAACRRGVWRDALPMQPSVSGKKLGIVGLGAVGRQFAKRGEGFDMQIGYRNRNRRDDAPAHYQYFDSVLALAEWADYLVVTAPGGAQSHHLVNAEVLRALGKHGFLVNLGRGSVVDTAALADALRDGVIAGAGLDVYEGEPSPPAALIDLQNVVLSPHVAGRSPEAEAATLALFLENTRRFQAGEPVLTPL</sequence>
<evidence type="ECO:0000256" key="3">
    <source>
        <dbReference type="ARBA" id="ARBA00023027"/>
    </source>
</evidence>
<feature type="domain" description="D-isomer specific 2-hydroxyacid dehydrogenase NAD-binding" evidence="6">
    <location>
        <begin position="154"/>
        <end position="327"/>
    </location>
</feature>
<dbReference type="AlphaFoldDB" id="A0A5E4S4Z4"/>
<evidence type="ECO:0000256" key="1">
    <source>
        <dbReference type="ARBA" id="ARBA00022857"/>
    </source>
</evidence>
<feature type="domain" description="D-isomer specific 2-hydroxyacid dehydrogenase catalytic" evidence="5">
    <location>
        <begin position="53"/>
        <end position="355"/>
    </location>
</feature>
<proteinExistence type="inferred from homology"/>
<dbReference type="PANTHER" id="PTHR10996">
    <property type="entry name" value="2-HYDROXYACID DEHYDROGENASE-RELATED"/>
    <property type="match status" value="1"/>
</dbReference>
<evidence type="ECO:0000259" key="6">
    <source>
        <dbReference type="Pfam" id="PF02826"/>
    </source>
</evidence>
<dbReference type="Gene3D" id="3.40.50.720">
    <property type="entry name" value="NAD(P)-binding Rossmann-like Domain"/>
    <property type="match status" value="2"/>
</dbReference>
<reference evidence="7 8" key="1">
    <citation type="submission" date="2019-08" db="EMBL/GenBank/DDBJ databases">
        <authorList>
            <person name="Peeters C."/>
        </authorList>
    </citation>
    <scope>NUCLEOTIDE SEQUENCE [LARGE SCALE GENOMIC DNA]</scope>
    <source>
        <strain evidence="7 8">LMG 31106</strain>
    </source>
</reference>